<feature type="transmembrane region" description="Helical" evidence="7">
    <location>
        <begin position="174"/>
        <end position="194"/>
    </location>
</feature>
<reference evidence="8 9" key="1">
    <citation type="submission" date="2016-11" db="EMBL/GenBank/DDBJ databases">
        <authorList>
            <person name="Jaros S."/>
            <person name="Januszkiewicz K."/>
            <person name="Wedrychowicz H."/>
        </authorList>
    </citation>
    <scope>NUCLEOTIDE SEQUENCE [LARGE SCALE GENOMIC DNA]</scope>
    <source>
        <strain evidence="8 9">DSM 15929</strain>
    </source>
</reference>
<evidence type="ECO:0000256" key="4">
    <source>
        <dbReference type="ARBA" id="ARBA00022692"/>
    </source>
</evidence>
<dbReference type="GO" id="GO:0005886">
    <property type="term" value="C:plasma membrane"/>
    <property type="evidence" value="ECO:0007669"/>
    <property type="project" value="UniProtKB-SubCell"/>
</dbReference>
<dbReference type="PANTHER" id="PTHR42925">
    <property type="entry name" value="MULTIDRUG AND TOXIN EFFLUX PROTEIN MATE FAMILY"/>
    <property type="match status" value="1"/>
</dbReference>
<keyword evidence="4 7" id="KW-0812">Transmembrane</keyword>
<feature type="transmembrane region" description="Helical" evidence="7">
    <location>
        <begin position="242"/>
        <end position="260"/>
    </location>
</feature>
<dbReference type="EMBL" id="FRAC01000014">
    <property type="protein sequence ID" value="SHK64118.1"/>
    <property type="molecule type" value="Genomic_DNA"/>
</dbReference>
<evidence type="ECO:0000256" key="5">
    <source>
        <dbReference type="ARBA" id="ARBA00022989"/>
    </source>
</evidence>
<evidence type="ECO:0000256" key="3">
    <source>
        <dbReference type="ARBA" id="ARBA00022475"/>
    </source>
</evidence>
<evidence type="ECO:0000313" key="9">
    <source>
        <dbReference type="Proteomes" id="UP000184386"/>
    </source>
</evidence>
<feature type="transmembrane region" description="Helical" evidence="7">
    <location>
        <begin position="404"/>
        <end position="429"/>
    </location>
</feature>
<dbReference type="InterPro" id="IPR048279">
    <property type="entry name" value="MdtK-like"/>
</dbReference>
<name>A0A1M6U4V4_9FIRM</name>
<accession>A0A1M6U4V4</accession>
<dbReference type="STRING" id="1121322.SAMN02745136_02989"/>
<feature type="transmembrane region" description="Helical" evidence="7">
    <location>
        <begin position="140"/>
        <end position="162"/>
    </location>
</feature>
<dbReference type="InterPro" id="IPR047135">
    <property type="entry name" value="YsiQ"/>
</dbReference>
<feature type="transmembrane region" description="Helical" evidence="7">
    <location>
        <begin position="101"/>
        <end position="128"/>
    </location>
</feature>
<gene>
    <name evidence="8" type="ORF">SAMN02745136_02989</name>
</gene>
<feature type="transmembrane region" description="Helical" evidence="7">
    <location>
        <begin position="200"/>
        <end position="222"/>
    </location>
</feature>
<dbReference type="GO" id="GO:0042910">
    <property type="term" value="F:xenobiotic transmembrane transporter activity"/>
    <property type="evidence" value="ECO:0007669"/>
    <property type="project" value="InterPro"/>
</dbReference>
<dbReference type="NCBIfam" id="TIGR00797">
    <property type="entry name" value="matE"/>
    <property type="match status" value="1"/>
</dbReference>
<evidence type="ECO:0000256" key="6">
    <source>
        <dbReference type="ARBA" id="ARBA00023136"/>
    </source>
</evidence>
<evidence type="ECO:0000313" key="8">
    <source>
        <dbReference type="EMBL" id="SHK64118.1"/>
    </source>
</evidence>
<dbReference type="AlphaFoldDB" id="A0A1M6U4V4"/>
<dbReference type="CDD" id="cd13134">
    <property type="entry name" value="MATE_like_8"/>
    <property type="match status" value="1"/>
</dbReference>
<dbReference type="PIRSF" id="PIRSF006603">
    <property type="entry name" value="DinF"/>
    <property type="match status" value="1"/>
</dbReference>
<organism evidence="8 9">
    <name type="scientific">Anaerocolumna jejuensis DSM 15929</name>
    <dbReference type="NCBI Taxonomy" id="1121322"/>
    <lineage>
        <taxon>Bacteria</taxon>
        <taxon>Bacillati</taxon>
        <taxon>Bacillota</taxon>
        <taxon>Clostridia</taxon>
        <taxon>Lachnospirales</taxon>
        <taxon>Lachnospiraceae</taxon>
        <taxon>Anaerocolumna</taxon>
    </lineage>
</organism>
<protein>
    <submittedName>
        <fullName evidence="8">Putative efflux protein, MATE family</fullName>
    </submittedName>
</protein>
<comment type="subcellular location">
    <subcellularLocation>
        <location evidence="1">Cell membrane</location>
        <topology evidence="1">Multi-pass membrane protein</topology>
    </subcellularLocation>
</comment>
<keyword evidence="2" id="KW-0813">Transport</keyword>
<dbReference type="Proteomes" id="UP000184386">
    <property type="component" value="Unassembled WGS sequence"/>
</dbReference>
<keyword evidence="9" id="KW-1185">Reference proteome</keyword>
<sequence length="455" mass="49495">MAVFSYDKQLNKIETPSGTITLSSLFFPFFIEMILVNTMGTINTISLSHYSSGAVAAVGAASQVMNMIYTFYGVVSAGSSIVISQNLGAGKKERAADSSVISILFSASFSILLGIALALAAAPLLSLMHLKGELLGQAVLYFRICVSFSCFQAVYSALSSIFRSYGKPKTAVKISLLVNFTNAFINILIVFRPFDIPLRGVSGIATSSVISQSLGMSLMFLLLKRSSFFPPFRKGILKQLHLIKKVLYIGVPGGLTNLSYSLSQVVSTSIVASMGTTAMTTKIYLDNIFFYVYVVGLALGQSTALIISRLAGARKYTQAQKLNKQNLQITLLCNIAFSLVIYLAGRQLLGMFTDDPAIISAGHQIMLFDIFVEIGRGFNHIENNSLRGAGDVFFPMMVSLASCWTVSILFSYLLGIVFGLGLTGCWIAFAMDELFRGITYYLRFKSGKWKAKTIV</sequence>
<evidence type="ECO:0000256" key="1">
    <source>
        <dbReference type="ARBA" id="ARBA00004651"/>
    </source>
</evidence>
<dbReference type="PANTHER" id="PTHR42925:SF1">
    <property type="entry name" value="VIRULENCE FACTOR MVIN"/>
    <property type="match status" value="1"/>
</dbReference>
<feature type="transmembrane region" description="Helical" evidence="7">
    <location>
        <begin position="327"/>
        <end position="345"/>
    </location>
</feature>
<evidence type="ECO:0000256" key="7">
    <source>
        <dbReference type="SAM" id="Phobius"/>
    </source>
</evidence>
<dbReference type="GO" id="GO:0015297">
    <property type="term" value="F:antiporter activity"/>
    <property type="evidence" value="ECO:0007669"/>
    <property type="project" value="InterPro"/>
</dbReference>
<keyword evidence="6 7" id="KW-0472">Membrane</keyword>
<dbReference type="OrthoDB" id="62420at2"/>
<keyword evidence="3" id="KW-1003">Cell membrane</keyword>
<feature type="transmembrane region" description="Helical" evidence="7">
    <location>
        <begin position="71"/>
        <end position="89"/>
    </location>
</feature>
<dbReference type="Pfam" id="PF01554">
    <property type="entry name" value="MatE"/>
    <property type="match status" value="2"/>
</dbReference>
<feature type="transmembrane region" description="Helical" evidence="7">
    <location>
        <begin position="288"/>
        <end position="307"/>
    </location>
</feature>
<proteinExistence type="predicted"/>
<evidence type="ECO:0000256" key="2">
    <source>
        <dbReference type="ARBA" id="ARBA00022448"/>
    </source>
</evidence>
<dbReference type="RefSeq" id="WP_073277303.1">
    <property type="nucleotide sequence ID" value="NZ_FRAC01000014.1"/>
</dbReference>
<keyword evidence="5 7" id="KW-1133">Transmembrane helix</keyword>
<dbReference type="InterPro" id="IPR002528">
    <property type="entry name" value="MATE_fam"/>
</dbReference>
<feature type="transmembrane region" description="Helical" evidence="7">
    <location>
        <begin position="20"/>
        <end position="40"/>
    </location>
</feature>